<dbReference type="HOGENOM" id="CLU_2761412_0_0_1"/>
<reference evidence="1 2" key="1">
    <citation type="submission" date="2012-08" db="EMBL/GenBank/DDBJ databases">
        <title>Oryza genome evolution.</title>
        <authorList>
            <person name="Wing R.A."/>
        </authorList>
    </citation>
    <scope>NUCLEOTIDE SEQUENCE</scope>
</reference>
<dbReference type="AlphaFoldDB" id="A0A0D9V989"/>
<organism evidence="1 2">
    <name type="scientific">Leersia perrieri</name>
    <dbReference type="NCBI Taxonomy" id="77586"/>
    <lineage>
        <taxon>Eukaryota</taxon>
        <taxon>Viridiplantae</taxon>
        <taxon>Streptophyta</taxon>
        <taxon>Embryophyta</taxon>
        <taxon>Tracheophyta</taxon>
        <taxon>Spermatophyta</taxon>
        <taxon>Magnoliopsida</taxon>
        <taxon>Liliopsida</taxon>
        <taxon>Poales</taxon>
        <taxon>Poaceae</taxon>
        <taxon>BOP clade</taxon>
        <taxon>Oryzoideae</taxon>
        <taxon>Oryzeae</taxon>
        <taxon>Oryzinae</taxon>
        <taxon>Leersia</taxon>
    </lineage>
</organism>
<reference evidence="1" key="3">
    <citation type="submission" date="2015-04" db="UniProtKB">
        <authorList>
            <consortium name="EnsemblPlants"/>
        </authorList>
    </citation>
    <scope>IDENTIFICATION</scope>
</reference>
<evidence type="ECO:0000313" key="2">
    <source>
        <dbReference type="Proteomes" id="UP000032180"/>
    </source>
</evidence>
<dbReference type="EnsemblPlants" id="LPERR01G35560.1">
    <property type="protein sequence ID" value="LPERR01G35560.1"/>
    <property type="gene ID" value="LPERR01G35560"/>
</dbReference>
<reference evidence="1 2" key="2">
    <citation type="submission" date="2013-12" db="EMBL/GenBank/DDBJ databases">
        <authorList>
            <person name="Yu Y."/>
            <person name="Lee S."/>
            <person name="de Baynast K."/>
            <person name="Wissotski M."/>
            <person name="Liu L."/>
            <person name="Talag J."/>
            <person name="Goicoechea J."/>
            <person name="Angelova A."/>
            <person name="Jetty R."/>
            <person name="Kudrna D."/>
            <person name="Golser W."/>
            <person name="Rivera L."/>
            <person name="Zhang J."/>
            <person name="Wing R."/>
        </authorList>
    </citation>
    <scope>NUCLEOTIDE SEQUENCE</scope>
</reference>
<accession>A0A0D9V989</accession>
<protein>
    <submittedName>
        <fullName evidence="1">Uncharacterized protein</fullName>
    </submittedName>
</protein>
<dbReference type="Gramene" id="LPERR01G35560.1">
    <property type="protein sequence ID" value="LPERR01G35560.1"/>
    <property type="gene ID" value="LPERR01G35560"/>
</dbReference>
<name>A0A0D9V989_9ORYZ</name>
<sequence length="70" mass="8024">MAIQEYSTHATRRGDLEEAFRSYLRMRKLTGTMQEVVLPTYVSPASDETVELWGALVQHRPESHAGILEY</sequence>
<dbReference type="Gramene" id="LPERR01G35560.2">
    <property type="protein sequence ID" value="LPERR01G35560.2"/>
    <property type="gene ID" value="LPERR01G35560"/>
</dbReference>
<dbReference type="Proteomes" id="UP000032180">
    <property type="component" value="Chromosome 1"/>
</dbReference>
<keyword evidence="2" id="KW-1185">Reference proteome</keyword>
<evidence type="ECO:0000313" key="1">
    <source>
        <dbReference type="EnsemblPlants" id="LPERR01G35560.2"/>
    </source>
</evidence>
<proteinExistence type="predicted"/>
<dbReference type="EnsemblPlants" id="LPERR01G35560.2">
    <property type="protein sequence ID" value="LPERR01G35560.2"/>
    <property type="gene ID" value="LPERR01G35560"/>
</dbReference>